<protein>
    <recommendedName>
        <fullName evidence="1">Transcobalamin-like C-terminal domain-containing protein</fullName>
    </recommendedName>
</protein>
<sequence>MNQNLACTKLLALLAALHLVGCQQRNDPSLSAKGDSDADKPTMVEITYVFPDGPRSYTLNFVDGMTVLEGMEKVATLQDGVKFQRKGEGPATLITSIGGIANEGDTDGAKDWICLLNGRRIEGSAATHQFKPLDKIVWKFIDPDELESTTPGPSDDTSQ</sequence>
<dbReference type="KEGG" id="knv:Pan216_53520"/>
<dbReference type="Pfam" id="PF14478">
    <property type="entry name" value="DUF4430"/>
    <property type="match status" value="1"/>
</dbReference>
<evidence type="ECO:0000313" key="2">
    <source>
        <dbReference type="EMBL" id="QDU64462.1"/>
    </source>
</evidence>
<reference evidence="2 3" key="1">
    <citation type="submission" date="2019-02" db="EMBL/GenBank/DDBJ databases">
        <title>Deep-cultivation of Planctomycetes and their phenomic and genomic characterization uncovers novel biology.</title>
        <authorList>
            <person name="Wiegand S."/>
            <person name="Jogler M."/>
            <person name="Boedeker C."/>
            <person name="Pinto D."/>
            <person name="Vollmers J."/>
            <person name="Rivas-Marin E."/>
            <person name="Kohn T."/>
            <person name="Peeters S.H."/>
            <person name="Heuer A."/>
            <person name="Rast P."/>
            <person name="Oberbeckmann S."/>
            <person name="Bunk B."/>
            <person name="Jeske O."/>
            <person name="Meyerdierks A."/>
            <person name="Storesund J.E."/>
            <person name="Kallscheuer N."/>
            <person name="Luecker S."/>
            <person name="Lage O.M."/>
            <person name="Pohl T."/>
            <person name="Merkel B.J."/>
            <person name="Hornburger P."/>
            <person name="Mueller R.-W."/>
            <person name="Bruemmer F."/>
            <person name="Labrenz M."/>
            <person name="Spormann A.M."/>
            <person name="Op den Camp H."/>
            <person name="Overmann J."/>
            <person name="Amann R."/>
            <person name="Jetten M.S.M."/>
            <person name="Mascher T."/>
            <person name="Medema M.H."/>
            <person name="Devos D.P."/>
            <person name="Kaster A.-K."/>
            <person name="Ovreas L."/>
            <person name="Rohde M."/>
            <person name="Galperin M.Y."/>
            <person name="Jogler C."/>
        </authorList>
    </citation>
    <scope>NUCLEOTIDE SEQUENCE [LARGE SCALE GENOMIC DNA]</scope>
    <source>
        <strain evidence="2 3">Pan216</strain>
    </source>
</reference>
<dbReference type="OrthoDB" id="5872855at2"/>
<evidence type="ECO:0000313" key="3">
    <source>
        <dbReference type="Proteomes" id="UP000317093"/>
    </source>
</evidence>
<organism evidence="2 3">
    <name type="scientific">Kolteria novifilia</name>
    <dbReference type="NCBI Taxonomy" id="2527975"/>
    <lineage>
        <taxon>Bacteria</taxon>
        <taxon>Pseudomonadati</taxon>
        <taxon>Planctomycetota</taxon>
        <taxon>Planctomycetia</taxon>
        <taxon>Kolteriales</taxon>
        <taxon>Kolteriaceae</taxon>
        <taxon>Kolteria</taxon>
    </lineage>
</organism>
<name>A0A518BBW4_9BACT</name>
<proteinExistence type="predicted"/>
<evidence type="ECO:0000259" key="1">
    <source>
        <dbReference type="Pfam" id="PF14478"/>
    </source>
</evidence>
<dbReference type="AlphaFoldDB" id="A0A518BBW4"/>
<keyword evidence="3" id="KW-1185">Reference proteome</keyword>
<gene>
    <name evidence="2" type="ORF">Pan216_53520</name>
</gene>
<dbReference type="EMBL" id="CP036279">
    <property type="protein sequence ID" value="QDU64462.1"/>
    <property type="molecule type" value="Genomic_DNA"/>
</dbReference>
<dbReference type="InterPro" id="IPR027954">
    <property type="entry name" value="Transcobalamin-like_C"/>
</dbReference>
<dbReference type="Gene3D" id="2.170.130.30">
    <property type="match status" value="1"/>
</dbReference>
<dbReference type="Proteomes" id="UP000317093">
    <property type="component" value="Chromosome"/>
</dbReference>
<feature type="domain" description="Transcobalamin-like C-terminal" evidence="1">
    <location>
        <begin position="65"/>
        <end position="140"/>
    </location>
</feature>
<accession>A0A518BBW4</accession>
<dbReference type="RefSeq" id="WP_145262697.1">
    <property type="nucleotide sequence ID" value="NZ_CP036279.1"/>
</dbReference>